<evidence type="ECO:0000256" key="10">
    <source>
        <dbReference type="SAM" id="Phobius"/>
    </source>
</evidence>
<protein>
    <recommendedName>
        <fullName evidence="12">Polysaccharide biosynthesis protein C-terminal domain-containing protein</fullName>
    </recommendedName>
</protein>
<dbReference type="EMBL" id="DQZW01000343">
    <property type="protein sequence ID" value="HDL90681.1"/>
    <property type="molecule type" value="Genomic_DNA"/>
</dbReference>
<evidence type="ECO:0000256" key="2">
    <source>
        <dbReference type="ARBA" id="ARBA00022475"/>
    </source>
</evidence>
<feature type="transmembrane region" description="Helical" evidence="10">
    <location>
        <begin position="7"/>
        <end position="28"/>
    </location>
</feature>
<keyword evidence="4" id="KW-0133">Cell shape</keyword>
<evidence type="ECO:0000256" key="4">
    <source>
        <dbReference type="ARBA" id="ARBA00022960"/>
    </source>
</evidence>
<feature type="non-terminal residue" evidence="11">
    <location>
        <position position="1"/>
    </location>
</feature>
<dbReference type="PANTHER" id="PTHR47019:SF1">
    <property type="entry name" value="LIPID II FLIPPASE MURJ"/>
    <property type="match status" value="1"/>
</dbReference>
<proteinExistence type="inferred from homology"/>
<comment type="similarity">
    <text evidence="9">Belongs to the MurJ/MviN family.</text>
</comment>
<feature type="transmembrane region" description="Helical" evidence="10">
    <location>
        <begin position="170"/>
        <end position="188"/>
    </location>
</feature>
<comment type="caution">
    <text evidence="11">The sequence shown here is derived from an EMBL/GenBank/DDBJ whole genome shotgun (WGS) entry which is preliminary data.</text>
</comment>
<gene>
    <name evidence="11" type="ORF">ENG14_07235</name>
</gene>
<comment type="subcellular location">
    <subcellularLocation>
        <location evidence="1">Cell membrane</location>
        <topology evidence="1">Multi-pass membrane protein</topology>
    </subcellularLocation>
</comment>
<dbReference type="GO" id="GO:0015648">
    <property type="term" value="F:lipid-linked peptidoglycan transporter activity"/>
    <property type="evidence" value="ECO:0007669"/>
    <property type="project" value="TreeGrafter"/>
</dbReference>
<dbReference type="InterPro" id="IPR051050">
    <property type="entry name" value="Lipid_II_flippase_MurJ/MviN"/>
</dbReference>
<dbReference type="Pfam" id="PF03023">
    <property type="entry name" value="MurJ"/>
    <property type="match status" value="1"/>
</dbReference>
<sequence>ALKNTLFVIVPVTCVMALLAKPIVGIIFQQGRFIMADTLSTSTALRVFLIGVPFWGYQQIFGRGYYAVGNTVIPVVVGTVATVACIPIYFFGAKFIRESGVALGSVCGVAFYCVGLSLCWVKWMRDSTVFGSIFRCLIRCFAVSGFGVLGSKLVWYLVSTNLKDLNTWELYILECGVKGSIFVFLWFLGATLFMKEMLCDVLPDRVGRRFSSSLKR</sequence>
<evidence type="ECO:0000256" key="7">
    <source>
        <dbReference type="ARBA" id="ARBA00023136"/>
    </source>
</evidence>
<feature type="transmembrane region" description="Helical" evidence="10">
    <location>
        <begin position="34"/>
        <end position="55"/>
    </location>
</feature>
<keyword evidence="5" id="KW-0573">Peptidoglycan synthesis</keyword>
<dbReference type="GO" id="GO:0008360">
    <property type="term" value="P:regulation of cell shape"/>
    <property type="evidence" value="ECO:0007669"/>
    <property type="project" value="UniProtKB-KW"/>
</dbReference>
<dbReference type="GO" id="GO:0009252">
    <property type="term" value="P:peptidoglycan biosynthetic process"/>
    <property type="evidence" value="ECO:0007669"/>
    <property type="project" value="UniProtKB-KW"/>
</dbReference>
<dbReference type="PANTHER" id="PTHR47019">
    <property type="entry name" value="LIPID II FLIPPASE MURJ"/>
    <property type="match status" value="1"/>
</dbReference>
<dbReference type="GO" id="GO:0005886">
    <property type="term" value="C:plasma membrane"/>
    <property type="evidence" value="ECO:0007669"/>
    <property type="project" value="UniProtKB-SubCell"/>
</dbReference>
<evidence type="ECO:0000256" key="1">
    <source>
        <dbReference type="ARBA" id="ARBA00004651"/>
    </source>
</evidence>
<feature type="transmembrane region" description="Helical" evidence="10">
    <location>
        <begin position="67"/>
        <end position="90"/>
    </location>
</feature>
<evidence type="ECO:0000256" key="5">
    <source>
        <dbReference type="ARBA" id="ARBA00022984"/>
    </source>
</evidence>
<evidence type="ECO:0000256" key="3">
    <source>
        <dbReference type="ARBA" id="ARBA00022692"/>
    </source>
</evidence>
<evidence type="ECO:0000256" key="8">
    <source>
        <dbReference type="ARBA" id="ARBA00060041"/>
    </source>
</evidence>
<evidence type="ECO:0000256" key="9">
    <source>
        <dbReference type="ARBA" id="ARBA00061532"/>
    </source>
</evidence>
<reference evidence="11" key="1">
    <citation type="journal article" date="2020" name="mSystems">
        <title>Genome- and Community-Level Interaction Insights into Carbon Utilization and Element Cycling Functions of Hydrothermarchaeota in Hydrothermal Sediment.</title>
        <authorList>
            <person name="Zhou Z."/>
            <person name="Liu Y."/>
            <person name="Xu W."/>
            <person name="Pan J."/>
            <person name="Luo Z.H."/>
            <person name="Li M."/>
        </authorList>
    </citation>
    <scope>NUCLEOTIDE SEQUENCE [LARGE SCALE GENOMIC DNA]</scope>
    <source>
        <strain evidence="11">HyVt-19</strain>
    </source>
</reference>
<evidence type="ECO:0000256" key="6">
    <source>
        <dbReference type="ARBA" id="ARBA00022989"/>
    </source>
</evidence>
<keyword evidence="7 10" id="KW-0472">Membrane</keyword>
<keyword evidence="2" id="KW-1003">Cell membrane</keyword>
<accession>A0A7C1B2F5</accession>
<organism evidence="11">
    <name type="scientific">Thermodesulforhabdus norvegica</name>
    <dbReference type="NCBI Taxonomy" id="39841"/>
    <lineage>
        <taxon>Bacteria</taxon>
        <taxon>Pseudomonadati</taxon>
        <taxon>Thermodesulfobacteriota</taxon>
        <taxon>Syntrophobacteria</taxon>
        <taxon>Syntrophobacterales</taxon>
        <taxon>Thermodesulforhabdaceae</taxon>
        <taxon>Thermodesulforhabdus</taxon>
    </lineage>
</organism>
<keyword evidence="3 10" id="KW-0812">Transmembrane</keyword>
<dbReference type="AlphaFoldDB" id="A0A7C1B2F5"/>
<dbReference type="Proteomes" id="UP000886355">
    <property type="component" value="Unassembled WGS sequence"/>
</dbReference>
<feature type="transmembrane region" description="Helical" evidence="10">
    <location>
        <begin position="136"/>
        <end position="158"/>
    </location>
</feature>
<feature type="transmembrane region" description="Helical" evidence="10">
    <location>
        <begin position="102"/>
        <end position="124"/>
    </location>
</feature>
<keyword evidence="6 10" id="KW-1133">Transmembrane helix</keyword>
<comment type="function">
    <text evidence="8">Involved in peptidoglycan biosynthesis. Transports lipid-linked peptidoglycan precursors from the inner to the outer leaflet of the cytoplasmic membrane.</text>
</comment>
<dbReference type="InterPro" id="IPR004268">
    <property type="entry name" value="MurJ"/>
</dbReference>
<dbReference type="GO" id="GO:0034204">
    <property type="term" value="P:lipid translocation"/>
    <property type="evidence" value="ECO:0007669"/>
    <property type="project" value="TreeGrafter"/>
</dbReference>
<evidence type="ECO:0000313" key="11">
    <source>
        <dbReference type="EMBL" id="HDL90681.1"/>
    </source>
</evidence>
<evidence type="ECO:0008006" key="12">
    <source>
        <dbReference type="Google" id="ProtNLM"/>
    </source>
</evidence>
<name>A0A7C1B2F5_9BACT</name>